<evidence type="ECO:0000313" key="2">
    <source>
        <dbReference type="Proteomes" id="UP000198846"/>
    </source>
</evidence>
<dbReference type="OrthoDB" id="43316at2"/>
<sequence length="331" mass="39196">MTPDFIRKFHVYEILSKTSINNCKSRQEIIDILEQTYLDYHLGDKLYQGLLVSNEKTIKRDVKDIESFFGVEIDHIRHKGHYMVDNTALSKTHRTVFDKMELFLASHKERQWSPYISTEESSLNTDINILGLVKAIERKVYIKISYEGWYDDDHFNEIKEAKVQALHIKEANKAWYLLVYNDEIGVKVLCLDKRVSKVLITSEEVKDPYHFDASIYFQDAFGILNDDMPTETIRLKVANHHFKYLESKPLHHSQKILSRPLKMNTDVLDYTDEAIFGDISVTLKPNYEFLIELFKFNLWVKVIEPQWLADRIVNQYQFILKHYYPKTEDTK</sequence>
<name>A0A1H4C8C0_BIZPA</name>
<dbReference type="Proteomes" id="UP000198846">
    <property type="component" value="Unassembled WGS sequence"/>
</dbReference>
<organism evidence="1 2">
    <name type="scientific">Bizionia paragorgiae</name>
    <dbReference type="NCBI Taxonomy" id="283786"/>
    <lineage>
        <taxon>Bacteria</taxon>
        <taxon>Pseudomonadati</taxon>
        <taxon>Bacteroidota</taxon>
        <taxon>Flavobacteriia</taxon>
        <taxon>Flavobacteriales</taxon>
        <taxon>Flavobacteriaceae</taxon>
        <taxon>Bizionia</taxon>
    </lineage>
</organism>
<gene>
    <name evidence="1" type="ORF">SAMN04487990_11864</name>
</gene>
<protein>
    <submittedName>
        <fullName evidence="1">WYL domain-containing protein</fullName>
    </submittedName>
</protein>
<keyword evidence="2" id="KW-1185">Reference proteome</keyword>
<accession>A0A1H4C8C0</accession>
<proteinExistence type="predicted"/>
<dbReference type="EMBL" id="FNQK01000018">
    <property type="protein sequence ID" value="SEA56661.1"/>
    <property type="molecule type" value="Genomic_DNA"/>
</dbReference>
<evidence type="ECO:0000313" key="1">
    <source>
        <dbReference type="EMBL" id="SEA56661.1"/>
    </source>
</evidence>
<dbReference type="STRING" id="283786.SAMN04487990_11864"/>
<reference evidence="1 2" key="1">
    <citation type="submission" date="2016-10" db="EMBL/GenBank/DDBJ databases">
        <authorList>
            <person name="de Groot N.N."/>
        </authorList>
    </citation>
    <scope>NUCLEOTIDE SEQUENCE [LARGE SCALE GENOMIC DNA]</scope>
    <source>
        <strain evidence="1 2">DSM 23842</strain>
    </source>
</reference>
<dbReference type="RefSeq" id="WP_092135913.1">
    <property type="nucleotide sequence ID" value="NZ_FNQK01000018.1"/>
</dbReference>
<dbReference type="AlphaFoldDB" id="A0A1H4C8C0"/>